<gene>
    <name evidence="1" type="ORF">WMG39_16600</name>
</gene>
<evidence type="ECO:0000313" key="2">
    <source>
        <dbReference type="Proteomes" id="UP001384579"/>
    </source>
</evidence>
<dbReference type="RefSeq" id="WP_340525160.1">
    <property type="nucleotide sequence ID" value="NZ_JBBLXS010000217.1"/>
</dbReference>
<dbReference type="Proteomes" id="UP001384579">
    <property type="component" value="Unassembled WGS sequence"/>
</dbReference>
<keyword evidence="2" id="KW-1185">Reference proteome</keyword>
<proteinExistence type="predicted"/>
<comment type="caution">
    <text evidence="1">The sequence shown here is derived from an EMBL/GenBank/DDBJ whole genome shotgun (WGS) entry which is preliminary data.</text>
</comment>
<dbReference type="EMBL" id="JBBLXS010000217">
    <property type="protein sequence ID" value="MEK0186457.1"/>
    <property type="molecule type" value="Genomic_DNA"/>
</dbReference>
<organism evidence="1 2">
    <name type="scientific">Microcoleus anatoxicus PTRS2</name>
    <dbReference type="NCBI Taxonomy" id="2705321"/>
    <lineage>
        <taxon>Bacteria</taxon>
        <taxon>Bacillati</taxon>
        <taxon>Cyanobacteriota</taxon>
        <taxon>Cyanophyceae</taxon>
        <taxon>Oscillatoriophycideae</taxon>
        <taxon>Oscillatoriales</taxon>
        <taxon>Microcoleaceae</taxon>
        <taxon>Microcoleus</taxon>
        <taxon>Microcoleus anatoxicus</taxon>
    </lineage>
</organism>
<sequence length="136" mass="15747">MTIAKEQITDSSNTKGLSNFRITVERLIELLDLEEEDEYGILRPTEYAFRTAMKLVVEAYDTMGNSFPKCSTGTDDQGSIRLAWQHLNADCRVRLFCPSNAEEKAYIYHQKNQEYKSEDVISASTLVHWLQWFNKV</sequence>
<evidence type="ECO:0000313" key="1">
    <source>
        <dbReference type="EMBL" id="MEK0186457.1"/>
    </source>
</evidence>
<reference evidence="1 2" key="1">
    <citation type="journal article" date="2020" name="Harmful Algae">
        <title>Molecular and morphological characterization of a novel dihydroanatoxin-a producing Microcoleus species (cyanobacteria) from the Russian River, California, USA.</title>
        <authorList>
            <person name="Conklin K.Y."/>
            <person name="Stancheva R."/>
            <person name="Otten T.G."/>
            <person name="Fadness R."/>
            <person name="Boyer G.L."/>
            <person name="Read B."/>
            <person name="Zhang X."/>
            <person name="Sheath R.G."/>
        </authorList>
    </citation>
    <scope>NUCLEOTIDE SEQUENCE [LARGE SCALE GENOMIC DNA]</scope>
    <source>
        <strain evidence="1 2">PTRS2</strain>
    </source>
</reference>
<protein>
    <submittedName>
        <fullName evidence="1">Uncharacterized protein</fullName>
    </submittedName>
</protein>
<accession>A0ABU8YPY5</accession>
<name>A0ABU8YPY5_9CYAN</name>